<protein>
    <submittedName>
        <fullName evidence="2">Uncharacterized protein</fullName>
    </submittedName>
</protein>
<feature type="region of interest" description="Disordered" evidence="1">
    <location>
        <begin position="107"/>
        <end position="126"/>
    </location>
</feature>
<dbReference type="EMBL" id="RQTK01000531">
    <property type="protein sequence ID" value="RUS78129.1"/>
    <property type="molecule type" value="Genomic_DNA"/>
</dbReference>
<evidence type="ECO:0000313" key="3">
    <source>
        <dbReference type="Proteomes" id="UP000271974"/>
    </source>
</evidence>
<sequence length="268" mass="31157">MKYDHQDADYHCENGVYQDLSDLALAARLSAYAPFLSRLRKKQTHVSGQDIADHMQRYCALTNKIIWSQKYMMKHIKCLKEEVQNYELMVQKSDSFCLKQNNREKTTPSFSIQNETNSTGTTEQPFMNVAPTGLMEGIGAISLRTKKAKFDPGQYSVSPVILKILQSLPLEHLDYSQNPCYYQAPIKAYRCYRRYSRHVGRNSSDFAYMLKRKASSLRCTFRSMARICPKKRAFLLTIMEFDWMIVPPALDINVGNLLYRAWRMKVNK</sequence>
<evidence type="ECO:0000313" key="2">
    <source>
        <dbReference type="EMBL" id="RUS78129.1"/>
    </source>
</evidence>
<name>A0A433T960_ELYCH</name>
<reference evidence="2 3" key="1">
    <citation type="submission" date="2019-01" db="EMBL/GenBank/DDBJ databases">
        <title>A draft genome assembly of the solar-powered sea slug Elysia chlorotica.</title>
        <authorList>
            <person name="Cai H."/>
            <person name="Li Q."/>
            <person name="Fang X."/>
            <person name="Li J."/>
            <person name="Curtis N.E."/>
            <person name="Altenburger A."/>
            <person name="Shibata T."/>
            <person name="Feng M."/>
            <person name="Maeda T."/>
            <person name="Schwartz J.A."/>
            <person name="Shigenobu S."/>
            <person name="Lundholm N."/>
            <person name="Nishiyama T."/>
            <person name="Yang H."/>
            <person name="Hasebe M."/>
            <person name="Li S."/>
            <person name="Pierce S.K."/>
            <person name="Wang J."/>
        </authorList>
    </citation>
    <scope>NUCLEOTIDE SEQUENCE [LARGE SCALE GENOMIC DNA]</scope>
    <source>
        <strain evidence="2">EC2010</strain>
        <tissue evidence="2">Whole organism of an adult</tissue>
    </source>
</reference>
<accession>A0A433T960</accession>
<proteinExistence type="predicted"/>
<gene>
    <name evidence="2" type="ORF">EGW08_014102</name>
</gene>
<dbReference type="AlphaFoldDB" id="A0A433T960"/>
<organism evidence="2 3">
    <name type="scientific">Elysia chlorotica</name>
    <name type="common">Eastern emerald elysia</name>
    <name type="synonym">Sea slug</name>
    <dbReference type="NCBI Taxonomy" id="188477"/>
    <lineage>
        <taxon>Eukaryota</taxon>
        <taxon>Metazoa</taxon>
        <taxon>Spiralia</taxon>
        <taxon>Lophotrochozoa</taxon>
        <taxon>Mollusca</taxon>
        <taxon>Gastropoda</taxon>
        <taxon>Heterobranchia</taxon>
        <taxon>Euthyneura</taxon>
        <taxon>Panpulmonata</taxon>
        <taxon>Sacoglossa</taxon>
        <taxon>Placobranchoidea</taxon>
        <taxon>Plakobranchidae</taxon>
        <taxon>Elysia</taxon>
    </lineage>
</organism>
<feature type="compositionally biased region" description="Polar residues" evidence="1">
    <location>
        <begin position="107"/>
        <end position="125"/>
    </location>
</feature>
<dbReference type="OrthoDB" id="6098712at2759"/>
<comment type="caution">
    <text evidence="2">The sequence shown here is derived from an EMBL/GenBank/DDBJ whole genome shotgun (WGS) entry which is preliminary data.</text>
</comment>
<keyword evidence="3" id="KW-1185">Reference proteome</keyword>
<dbReference type="Proteomes" id="UP000271974">
    <property type="component" value="Unassembled WGS sequence"/>
</dbReference>
<evidence type="ECO:0000256" key="1">
    <source>
        <dbReference type="SAM" id="MobiDB-lite"/>
    </source>
</evidence>